<proteinExistence type="inferred from homology"/>
<evidence type="ECO:0000256" key="2">
    <source>
        <dbReference type="ARBA" id="ARBA00022679"/>
    </source>
</evidence>
<evidence type="ECO:0000313" key="5">
    <source>
        <dbReference type="Proteomes" id="UP000315636"/>
    </source>
</evidence>
<dbReference type="Pfam" id="PF01648">
    <property type="entry name" value="ACPS"/>
    <property type="match status" value="1"/>
</dbReference>
<accession>A0A521F5M2</accession>
<dbReference type="InterPro" id="IPR008278">
    <property type="entry name" value="4-PPantetheinyl_Trfase_dom"/>
</dbReference>
<dbReference type="PANTHER" id="PTHR12215:SF10">
    <property type="entry name" value="L-AMINOADIPATE-SEMIALDEHYDE DEHYDROGENASE-PHOSPHOPANTETHEINYL TRANSFERASE"/>
    <property type="match status" value="1"/>
</dbReference>
<keyword evidence="5" id="KW-1185">Reference proteome</keyword>
<reference evidence="4 5" key="1">
    <citation type="submission" date="2017-05" db="EMBL/GenBank/DDBJ databases">
        <authorList>
            <person name="Varghese N."/>
            <person name="Submissions S."/>
        </authorList>
    </citation>
    <scope>NUCLEOTIDE SEQUENCE [LARGE SCALE GENOMIC DNA]</scope>
    <source>
        <strain evidence="4 5">DSM 45474</strain>
    </source>
</reference>
<dbReference type="Proteomes" id="UP000315636">
    <property type="component" value="Unassembled WGS sequence"/>
</dbReference>
<comment type="similarity">
    <text evidence="1">Belongs to the P-Pant transferase superfamily. Gsp/Sfp/HetI/AcpT family.</text>
</comment>
<dbReference type="EMBL" id="FXTI01000013">
    <property type="protein sequence ID" value="SMO91447.1"/>
    <property type="molecule type" value="Genomic_DNA"/>
</dbReference>
<feature type="domain" description="4'-phosphopantetheinyl transferase" evidence="3">
    <location>
        <begin position="140"/>
        <end position="239"/>
    </location>
</feature>
<dbReference type="AlphaFoldDB" id="A0A521F5M2"/>
<name>A0A521F5M2_9BACL</name>
<dbReference type="InterPro" id="IPR037143">
    <property type="entry name" value="4-PPantetheinyl_Trfase_dom_sf"/>
</dbReference>
<gene>
    <name evidence="4" type="ORF">SAMN06264849_11320</name>
</gene>
<keyword evidence="2 4" id="KW-0808">Transferase</keyword>
<sequence length="276" mass="32345">MAEWVLYRKENQPIFYHTTIDFSLKRPNESIPLFLGACYLASYQSLNSEHYESYLHDAERSRLDSYAYERRKRSYLLGRLSAKSTVSAMTGIQDWDKIHIQNGIFHQPIVSGPSIHNVQVSISHCDHLGLSVSYPEKIMLGIDIEKMDQKSIRILQEHCTDHEKNLVFRLPHSSHLAFWMLWTLKESLSKAVKTGFTMPLEMLEIQEIEARENVFISTYTYFSQYQSITFQINNYLCSITYPKLFDIDLDFLRVHQHLERLISQDNQDAIKKEGVK</sequence>
<protein>
    <submittedName>
        <fullName evidence="4">Phosphopantetheinyl transferase</fullName>
    </submittedName>
</protein>
<dbReference type="Gene3D" id="3.90.470.20">
    <property type="entry name" value="4'-phosphopantetheinyl transferase domain"/>
    <property type="match status" value="2"/>
</dbReference>
<evidence type="ECO:0000313" key="4">
    <source>
        <dbReference type="EMBL" id="SMO91447.1"/>
    </source>
</evidence>
<evidence type="ECO:0000256" key="1">
    <source>
        <dbReference type="ARBA" id="ARBA00010990"/>
    </source>
</evidence>
<dbReference type="GO" id="GO:0000287">
    <property type="term" value="F:magnesium ion binding"/>
    <property type="evidence" value="ECO:0007669"/>
    <property type="project" value="InterPro"/>
</dbReference>
<organism evidence="4 5">
    <name type="scientific">Melghirimyces algeriensis</name>
    <dbReference type="NCBI Taxonomy" id="910412"/>
    <lineage>
        <taxon>Bacteria</taxon>
        <taxon>Bacillati</taxon>
        <taxon>Bacillota</taxon>
        <taxon>Bacilli</taxon>
        <taxon>Bacillales</taxon>
        <taxon>Thermoactinomycetaceae</taxon>
        <taxon>Melghirimyces</taxon>
    </lineage>
</organism>
<dbReference type="InterPro" id="IPR050559">
    <property type="entry name" value="P-Pant_transferase_sf"/>
</dbReference>
<dbReference type="GO" id="GO:0005829">
    <property type="term" value="C:cytosol"/>
    <property type="evidence" value="ECO:0007669"/>
    <property type="project" value="TreeGrafter"/>
</dbReference>
<dbReference type="GO" id="GO:0008897">
    <property type="term" value="F:holo-[acyl-carrier-protein] synthase activity"/>
    <property type="evidence" value="ECO:0007669"/>
    <property type="project" value="InterPro"/>
</dbReference>
<dbReference type="SUPFAM" id="SSF56214">
    <property type="entry name" value="4'-phosphopantetheinyl transferase"/>
    <property type="match status" value="2"/>
</dbReference>
<evidence type="ECO:0000259" key="3">
    <source>
        <dbReference type="Pfam" id="PF01648"/>
    </source>
</evidence>
<dbReference type="GO" id="GO:0019878">
    <property type="term" value="P:lysine biosynthetic process via aminoadipic acid"/>
    <property type="evidence" value="ECO:0007669"/>
    <property type="project" value="TreeGrafter"/>
</dbReference>
<dbReference type="PANTHER" id="PTHR12215">
    <property type="entry name" value="PHOSPHOPANTETHEINE TRANSFERASE"/>
    <property type="match status" value="1"/>
</dbReference>